<keyword evidence="3" id="KW-0732">Signal</keyword>
<keyword evidence="2" id="KW-0812">Transmembrane</keyword>
<name>S8FES7_FOMSC</name>
<protein>
    <recommendedName>
        <fullName evidence="6">Mid2 domain-containing protein</fullName>
    </recommendedName>
</protein>
<feature type="transmembrane region" description="Helical" evidence="2">
    <location>
        <begin position="241"/>
        <end position="263"/>
    </location>
</feature>
<evidence type="ECO:0000256" key="1">
    <source>
        <dbReference type="SAM" id="MobiDB-lite"/>
    </source>
</evidence>
<keyword evidence="2" id="KW-1133">Transmembrane helix</keyword>
<sequence>MLLLSIRLTLFAVLPVSSLSLPAIRSVDCFPNALETPWTPTSIPPVITSPPYPISPDIGLSARAVMSMTSTCVTNGRGDVHCYRVPATNAATTSTTSSTTTASSSSPSPTPAPTSTPTDSQPTTSPPSTTADPASTPPPTLVPTSPAPISSAAPGSSPTALATSDHDVSSVLSKTTVVSTEVISGATTVVTRVSSVMPASAISGATGSTPVSPSKASWTASSSSVPASESGSVRNPKRPTLGIILGIVGAVPVVLLLALWLVLSCRRRRARRLAALQSAIPFVSETAQPMPDIADESASFRDEKAERLSFSLSAPPSRSYTPDSAYHSGTRNHDAAASTTLVDLGVPLSAQPAISGSLPASEDQPRPRHIDDVVREKLNKVRARAARSTPTSTSASDPAQIGTPRGGVAQCRQEEDGGVCLAGGRLGERIRGEDASDGLRAESLQEDVWSARRNSFATLPPPYEER</sequence>
<feature type="signal peptide" evidence="3">
    <location>
        <begin position="1"/>
        <end position="18"/>
    </location>
</feature>
<organism evidence="4 5">
    <name type="scientific">Fomitopsis schrenkii</name>
    <name type="common">Brown rot fungus</name>
    <dbReference type="NCBI Taxonomy" id="2126942"/>
    <lineage>
        <taxon>Eukaryota</taxon>
        <taxon>Fungi</taxon>
        <taxon>Dikarya</taxon>
        <taxon>Basidiomycota</taxon>
        <taxon>Agaricomycotina</taxon>
        <taxon>Agaricomycetes</taxon>
        <taxon>Polyporales</taxon>
        <taxon>Fomitopsis</taxon>
    </lineage>
</organism>
<evidence type="ECO:0008006" key="6">
    <source>
        <dbReference type="Google" id="ProtNLM"/>
    </source>
</evidence>
<feature type="region of interest" description="Disordered" evidence="1">
    <location>
        <begin position="201"/>
        <end position="235"/>
    </location>
</feature>
<dbReference type="HOGENOM" id="CLU_586640_0_0_1"/>
<dbReference type="InParanoid" id="S8FES7"/>
<dbReference type="Proteomes" id="UP000015241">
    <property type="component" value="Unassembled WGS sequence"/>
</dbReference>
<feature type="compositionally biased region" description="Low complexity" evidence="1">
    <location>
        <begin position="211"/>
        <end position="233"/>
    </location>
</feature>
<dbReference type="EMBL" id="KE504182">
    <property type="protein sequence ID" value="EPS96914.1"/>
    <property type="molecule type" value="Genomic_DNA"/>
</dbReference>
<evidence type="ECO:0000313" key="5">
    <source>
        <dbReference type="Proteomes" id="UP000015241"/>
    </source>
</evidence>
<keyword evidence="2" id="KW-0472">Membrane</keyword>
<evidence type="ECO:0000256" key="2">
    <source>
        <dbReference type="SAM" id="Phobius"/>
    </source>
</evidence>
<feature type="region of interest" description="Disordered" evidence="1">
    <location>
        <begin position="305"/>
        <end position="332"/>
    </location>
</feature>
<proteinExistence type="predicted"/>
<evidence type="ECO:0000313" key="4">
    <source>
        <dbReference type="EMBL" id="EPS96914.1"/>
    </source>
</evidence>
<reference evidence="4 5" key="1">
    <citation type="journal article" date="2012" name="Science">
        <title>The Paleozoic origin of enzymatic lignin decomposition reconstructed from 31 fungal genomes.</title>
        <authorList>
            <person name="Floudas D."/>
            <person name="Binder M."/>
            <person name="Riley R."/>
            <person name="Barry K."/>
            <person name="Blanchette R.A."/>
            <person name="Henrissat B."/>
            <person name="Martinez A.T."/>
            <person name="Otillar R."/>
            <person name="Spatafora J.W."/>
            <person name="Yadav J.S."/>
            <person name="Aerts A."/>
            <person name="Benoit I."/>
            <person name="Boyd A."/>
            <person name="Carlson A."/>
            <person name="Copeland A."/>
            <person name="Coutinho P.M."/>
            <person name="de Vries R.P."/>
            <person name="Ferreira P."/>
            <person name="Findley K."/>
            <person name="Foster B."/>
            <person name="Gaskell J."/>
            <person name="Glotzer D."/>
            <person name="Gorecki P."/>
            <person name="Heitman J."/>
            <person name="Hesse C."/>
            <person name="Hori C."/>
            <person name="Igarashi K."/>
            <person name="Jurgens J.A."/>
            <person name="Kallen N."/>
            <person name="Kersten P."/>
            <person name="Kohler A."/>
            <person name="Kuees U."/>
            <person name="Kumar T.K.A."/>
            <person name="Kuo A."/>
            <person name="LaButti K."/>
            <person name="Larrondo L.F."/>
            <person name="Lindquist E."/>
            <person name="Ling A."/>
            <person name="Lombard V."/>
            <person name="Lucas S."/>
            <person name="Lundell T."/>
            <person name="Martin R."/>
            <person name="McLaughlin D.J."/>
            <person name="Morgenstern I."/>
            <person name="Morin E."/>
            <person name="Murat C."/>
            <person name="Nagy L.G."/>
            <person name="Nolan M."/>
            <person name="Ohm R.A."/>
            <person name="Patyshakuliyeva A."/>
            <person name="Rokas A."/>
            <person name="Ruiz-Duenas F.J."/>
            <person name="Sabat G."/>
            <person name="Salamov A."/>
            <person name="Samejima M."/>
            <person name="Schmutz J."/>
            <person name="Slot J.C."/>
            <person name="St John F."/>
            <person name="Stenlid J."/>
            <person name="Sun H."/>
            <person name="Sun S."/>
            <person name="Syed K."/>
            <person name="Tsang A."/>
            <person name="Wiebenga A."/>
            <person name="Young D."/>
            <person name="Pisabarro A."/>
            <person name="Eastwood D.C."/>
            <person name="Martin F."/>
            <person name="Cullen D."/>
            <person name="Grigoriev I.V."/>
            <person name="Hibbett D.S."/>
        </authorList>
    </citation>
    <scope>NUCLEOTIDE SEQUENCE</scope>
    <source>
        <strain evidence="5">FP-58527</strain>
    </source>
</reference>
<feature type="compositionally biased region" description="Low complexity" evidence="1">
    <location>
        <begin position="142"/>
        <end position="169"/>
    </location>
</feature>
<evidence type="ECO:0000256" key="3">
    <source>
        <dbReference type="SAM" id="SignalP"/>
    </source>
</evidence>
<feature type="compositionally biased region" description="Low complexity" evidence="1">
    <location>
        <begin position="91"/>
        <end position="107"/>
    </location>
</feature>
<feature type="region of interest" description="Disordered" evidence="1">
    <location>
        <begin position="382"/>
        <end position="411"/>
    </location>
</feature>
<feature type="compositionally biased region" description="Low complexity" evidence="1">
    <location>
        <begin position="115"/>
        <end position="134"/>
    </location>
</feature>
<dbReference type="STRING" id="743788.S8FES7"/>
<accession>S8FES7</accession>
<keyword evidence="5" id="KW-1185">Reference proteome</keyword>
<feature type="compositionally biased region" description="Low complexity" evidence="1">
    <location>
        <begin position="386"/>
        <end position="396"/>
    </location>
</feature>
<gene>
    <name evidence="4" type="ORF">FOMPIDRAFT_117065</name>
</gene>
<feature type="compositionally biased region" description="Polar residues" evidence="1">
    <location>
        <begin position="310"/>
        <end position="322"/>
    </location>
</feature>
<dbReference type="OrthoDB" id="10586105at2759"/>
<feature type="region of interest" description="Disordered" evidence="1">
    <location>
        <begin position="91"/>
        <end position="169"/>
    </location>
</feature>
<dbReference type="AlphaFoldDB" id="S8FES7"/>
<feature type="chain" id="PRO_5004551483" description="Mid2 domain-containing protein" evidence="3">
    <location>
        <begin position="19"/>
        <end position="466"/>
    </location>
</feature>